<feature type="transmembrane region" description="Helical" evidence="1">
    <location>
        <begin position="319"/>
        <end position="343"/>
    </location>
</feature>
<feature type="transmembrane region" description="Helical" evidence="1">
    <location>
        <begin position="250"/>
        <end position="269"/>
    </location>
</feature>
<protein>
    <submittedName>
        <fullName evidence="3">Acyltransferase</fullName>
    </submittedName>
</protein>
<dbReference type="RefSeq" id="WP_190407801.1">
    <property type="nucleotide sequence ID" value="NZ_JACJRF010000023.1"/>
</dbReference>
<feature type="transmembrane region" description="Helical" evidence="1">
    <location>
        <begin position="135"/>
        <end position="160"/>
    </location>
</feature>
<feature type="domain" description="Acyltransferase 3" evidence="2">
    <location>
        <begin position="13"/>
        <end position="341"/>
    </location>
</feature>
<keyword evidence="1" id="KW-1133">Transmembrane helix</keyword>
<evidence type="ECO:0000259" key="2">
    <source>
        <dbReference type="Pfam" id="PF01757"/>
    </source>
</evidence>
<evidence type="ECO:0000313" key="3">
    <source>
        <dbReference type="EMBL" id="MBD2345359.1"/>
    </source>
</evidence>
<comment type="caution">
    <text evidence="3">The sequence shown here is derived from an EMBL/GenBank/DDBJ whole genome shotgun (WGS) entry which is preliminary data.</text>
</comment>
<gene>
    <name evidence="3" type="ORF">H6G18_14540</name>
</gene>
<dbReference type="Pfam" id="PF01757">
    <property type="entry name" value="Acyl_transf_3"/>
    <property type="match status" value="1"/>
</dbReference>
<dbReference type="EMBL" id="JACJRF010000023">
    <property type="protein sequence ID" value="MBD2345359.1"/>
    <property type="molecule type" value="Genomic_DNA"/>
</dbReference>
<feature type="transmembrane region" description="Helical" evidence="1">
    <location>
        <begin position="90"/>
        <end position="110"/>
    </location>
</feature>
<feature type="transmembrane region" description="Helical" evidence="1">
    <location>
        <begin position="167"/>
        <end position="189"/>
    </location>
</feature>
<reference evidence="3 4" key="1">
    <citation type="journal article" date="2020" name="ISME J.">
        <title>Comparative genomics reveals insights into cyanobacterial evolution and habitat adaptation.</title>
        <authorList>
            <person name="Chen M.Y."/>
            <person name="Teng W.K."/>
            <person name="Zhao L."/>
            <person name="Hu C.X."/>
            <person name="Zhou Y.K."/>
            <person name="Han B.P."/>
            <person name="Song L.R."/>
            <person name="Shu W.S."/>
        </authorList>
    </citation>
    <scope>NUCLEOTIDE SEQUENCE [LARGE SCALE GENOMIC DNA]</scope>
    <source>
        <strain evidence="3 4">FACHB-260</strain>
    </source>
</reference>
<keyword evidence="1" id="KW-0472">Membrane</keyword>
<feature type="transmembrane region" description="Helical" evidence="1">
    <location>
        <begin position="281"/>
        <end position="299"/>
    </location>
</feature>
<dbReference type="PANTHER" id="PTHR23028">
    <property type="entry name" value="ACETYLTRANSFERASE"/>
    <property type="match status" value="1"/>
</dbReference>
<dbReference type="InterPro" id="IPR002656">
    <property type="entry name" value="Acyl_transf_3_dom"/>
</dbReference>
<dbReference type="Proteomes" id="UP000607281">
    <property type="component" value="Unassembled WGS sequence"/>
</dbReference>
<dbReference type="GO" id="GO:0016746">
    <property type="term" value="F:acyltransferase activity"/>
    <property type="evidence" value="ECO:0007669"/>
    <property type="project" value="UniProtKB-KW"/>
</dbReference>
<accession>A0ABR8CSM1</accession>
<keyword evidence="4" id="KW-1185">Reference proteome</keyword>
<organism evidence="3 4">
    <name type="scientific">Anabaena subtropica FACHB-260</name>
    <dbReference type="NCBI Taxonomy" id="2692884"/>
    <lineage>
        <taxon>Bacteria</taxon>
        <taxon>Bacillati</taxon>
        <taxon>Cyanobacteriota</taxon>
        <taxon>Cyanophyceae</taxon>
        <taxon>Nostocales</taxon>
        <taxon>Nostocaceae</taxon>
        <taxon>Anabaena</taxon>
    </lineage>
</organism>
<feature type="transmembrane region" description="Helical" evidence="1">
    <location>
        <begin position="224"/>
        <end position="244"/>
    </location>
</feature>
<feature type="transmembrane region" description="Helical" evidence="1">
    <location>
        <begin position="195"/>
        <end position="217"/>
    </location>
</feature>
<feature type="transmembrane region" description="Helical" evidence="1">
    <location>
        <begin position="46"/>
        <end position="69"/>
    </location>
</feature>
<feature type="transmembrane region" description="Helical" evidence="1">
    <location>
        <begin position="12"/>
        <end position="34"/>
    </location>
</feature>
<evidence type="ECO:0000313" key="4">
    <source>
        <dbReference type="Proteomes" id="UP000607281"/>
    </source>
</evidence>
<keyword evidence="3" id="KW-0012">Acyltransferase</keyword>
<dbReference type="PANTHER" id="PTHR23028:SF131">
    <property type="entry name" value="BLR2367 PROTEIN"/>
    <property type="match status" value="1"/>
</dbReference>
<dbReference type="InterPro" id="IPR050879">
    <property type="entry name" value="Acyltransferase_3"/>
</dbReference>
<evidence type="ECO:0000256" key="1">
    <source>
        <dbReference type="SAM" id="Phobius"/>
    </source>
</evidence>
<keyword evidence="1" id="KW-0812">Transmembrane</keyword>
<proteinExistence type="predicted"/>
<keyword evidence="3" id="KW-0808">Transferase</keyword>
<name>A0ABR8CSM1_9NOST</name>
<sequence length="359" mass="40963">MPDNSQVKKRLYTLQLLRGLAAVLVVLAHCDLIFNQNYGKDFFFKIFNFGGSGVDFFFVLSGFIIVYIHKYEIGHSSQLFPFLFKRFARIYPIYWVFLILKMSASFIFSYNPESTERNFIEIIKAFTLFPQDRNILSSSFLGVSWTLSYEILFYLIFALFIGFSSRIAYPIVSIWFLGVLANFVGIMPLPKDSLILNFVFSSYNIEFALGCLAAYLFAKYQIKWGMALISVGAFLYTLSAINYYHQIVSISQVITFGIPSMLLLLGFAYIENVKNLQIPRLLVYIGDASYSIYLAHGFAINNISKVVQKIYPNITENIFLLNSFGLVISCISIMFGCLVFSLIEKPLIISFKPKKIANA</sequence>